<comment type="caution">
    <text evidence="3">The sequence shown here is derived from an EMBL/GenBank/DDBJ whole genome shotgun (WGS) entry which is preliminary data.</text>
</comment>
<dbReference type="Pfam" id="PF16130">
    <property type="entry name" value="DUF4842"/>
    <property type="match status" value="1"/>
</dbReference>
<gene>
    <name evidence="3" type="ORF">E1898_11045</name>
</gene>
<dbReference type="InterPro" id="IPR031025">
    <property type="entry name" value="LruC_dom"/>
</dbReference>
<feature type="domain" description="DUF4114" evidence="1">
    <location>
        <begin position="283"/>
        <end position="367"/>
    </location>
</feature>
<feature type="domain" description="DUF4842" evidence="2">
    <location>
        <begin position="452"/>
        <end position="657"/>
    </location>
</feature>
<dbReference type="AlphaFoldDB" id="A0A4R5UYA9"/>
<dbReference type="InterPro" id="IPR025193">
    <property type="entry name" value="DUF4114"/>
</dbReference>
<evidence type="ECO:0000259" key="2">
    <source>
        <dbReference type="Pfam" id="PF16130"/>
    </source>
</evidence>
<name>A0A4R5UYA9_9BACT</name>
<dbReference type="Proteomes" id="UP000295438">
    <property type="component" value="Unassembled WGS sequence"/>
</dbReference>
<evidence type="ECO:0000313" key="3">
    <source>
        <dbReference type="EMBL" id="TDK44201.1"/>
    </source>
</evidence>
<dbReference type="InterPro" id="IPR032295">
    <property type="entry name" value="DUF4842"/>
</dbReference>
<proteinExistence type="predicted"/>
<accession>A0A4R5UYA9</accession>
<protein>
    <submittedName>
        <fullName evidence="3">LruC domain-containing protein</fullName>
    </submittedName>
</protein>
<organism evidence="3 4">
    <name type="scientific">Algoriphagus formosus</name>
    <dbReference type="NCBI Taxonomy" id="2007308"/>
    <lineage>
        <taxon>Bacteria</taxon>
        <taxon>Pseudomonadati</taxon>
        <taxon>Bacteroidota</taxon>
        <taxon>Cytophagia</taxon>
        <taxon>Cytophagales</taxon>
        <taxon>Cyclobacteriaceae</taxon>
        <taxon>Algoriphagus</taxon>
    </lineage>
</organism>
<keyword evidence="4" id="KW-1185">Reference proteome</keyword>
<sequence length="672" mass="74911">MNRSLLLLGFILVACVRVPDFEPAPQEETVNEYGVFDFITISESLIDINFADIKNIPFAGIKVELVHPESGVVLLKGLTDQSGKFFTKHSLPSYLNQVIVEANYVGIPNRILVPIKGGNVTLNYKGACNPDEVISYEVDPGAFQENINARMANSINLEYAANYNSSGLPSNLEPQRDYISTTLLNYINASLPESQPVPTYHPTYLAEGKKTTLDVIEQADVWVTFVHEGAGWRNSIGYYTYPTNQPPKSIDQIEKVTVIFPNLSMVGSGGSLRSGDKVKLGRFPAGVTIGLVLFANGWDGSKVNNYYYPIFSDKALNPEPSASLRQHNVLLWDAENELFLMGFEDVRRDSKSCDQDFNDAILFVSSNPVRAISTQEVNPIDKPNTLDGDGDGINDILDEYPNDPSKAYDNYYPSSTSFGSFAFEDNWPEMGDYDFNDLVVDYQIKQVMNSTNKVIALEPKFRFRAAGAGYRNGFGFQINLSPSAIASVDGTFVNEKFIKTNPNGTEASQSKGVIVVTDNVHFLMNHTGFINTLNSENKLDYKEVSLQIQLNAPQNLSDLGNAPYNPFLIVNQDRGREIHLPSYAPTDLADVAFFGQSDDASNPGQVGTFYKSKTALPWAIHLPESFDYPQEKQDIRGAHLMFDQWAKSNGFSYMDWYRAQSGYRNNQRLFLK</sequence>
<dbReference type="NCBIfam" id="TIGR04456">
    <property type="entry name" value="LruC_dom"/>
    <property type="match status" value="1"/>
</dbReference>
<dbReference type="RefSeq" id="WP_133390904.1">
    <property type="nucleotide sequence ID" value="NZ_SMUW01000034.1"/>
</dbReference>
<dbReference type="PROSITE" id="PS51257">
    <property type="entry name" value="PROKAR_LIPOPROTEIN"/>
    <property type="match status" value="1"/>
</dbReference>
<dbReference type="Pfam" id="PF13448">
    <property type="entry name" value="DUF4114"/>
    <property type="match status" value="1"/>
</dbReference>
<dbReference type="EMBL" id="SMUW01000034">
    <property type="protein sequence ID" value="TDK44201.1"/>
    <property type="molecule type" value="Genomic_DNA"/>
</dbReference>
<reference evidence="3 4" key="1">
    <citation type="submission" date="2019-03" db="EMBL/GenBank/DDBJ databases">
        <title>Algoriphagus aquimaris sp. nov., isolated form marine sediment in Pohang, Korea.</title>
        <authorList>
            <person name="Kim J."/>
            <person name="Yoon S.-H."/>
            <person name="Lee S.-S."/>
        </authorList>
    </citation>
    <scope>NUCLEOTIDE SEQUENCE [LARGE SCALE GENOMIC DNA]</scope>
    <source>
        <strain evidence="3 4">F21</strain>
    </source>
</reference>
<evidence type="ECO:0000259" key="1">
    <source>
        <dbReference type="Pfam" id="PF13448"/>
    </source>
</evidence>
<evidence type="ECO:0000313" key="4">
    <source>
        <dbReference type="Proteomes" id="UP000295438"/>
    </source>
</evidence>